<gene>
    <name evidence="1" type="ORF">E2C01_090415</name>
</gene>
<keyword evidence="2" id="KW-1185">Reference proteome</keyword>
<accession>A0A5B7JS61</accession>
<dbReference type="AlphaFoldDB" id="A0A5B7JS61"/>
<sequence length="68" mass="7262">MKAQNNVILTTAKDQLAAVDLWDALGGGKVEAFFVYSYVDGHSTNSGFDRVGGARDMNVELASQSVKP</sequence>
<proteinExistence type="predicted"/>
<reference evidence="1 2" key="1">
    <citation type="submission" date="2019-05" db="EMBL/GenBank/DDBJ databases">
        <title>Another draft genome of Portunus trituberculatus and its Hox gene families provides insights of decapod evolution.</title>
        <authorList>
            <person name="Jeong J.-H."/>
            <person name="Song I."/>
            <person name="Kim S."/>
            <person name="Choi T."/>
            <person name="Kim D."/>
            <person name="Ryu S."/>
            <person name="Kim W."/>
        </authorList>
    </citation>
    <scope>NUCLEOTIDE SEQUENCE [LARGE SCALE GENOMIC DNA]</scope>
    <source>
        <tissue evidence="1">Muscle</tissue>
    </source>
</reference>
<dbReference type="EMBL" id="VSRR010101350">
    <property type="protein sequence ID" value="MPC95214.1"/>
    <property type="molecule type" value="Genomic_DNA"/>
</dbReference>
<dbReference type="Proteomes" id="UP000324222">
    <property type="component" value="Unassembled WGS sequence"/>
</dbReference>
<evidence type="ECO:0000313" key="2">
    <source>
        <dbReference type="Proteomes" id="UP000324222"/>
    </source>
</evidence>
<name>A0A5B7JS61_PORTR</name>
<organism evidence="1 2">
    <name type="scientific">Portunus trituberculatus</name>
    <name type="common">Swimming crab</name>
    <name type="synonym">Neptunus trituberculatus</name>
    <dbReference type="NCBI Taxonomy" id="210409"/>
    <lineage>
        <taxon>Eukaryota</taxon>
        <taxon>Metazoa</taxon>
        <taxon>Ecdysozoa</taxon>
        <taxon>Arthropoda</taxon>
        <taxon>Crustacea</taxon>
        <taxon>Multicrustacea</taxon>
        <taxon>Malacostraca</taxon>
        <taxon>Eumalacostraca</taxon>
        <taxon>Eucarida</taxon>
        <taxon>Decapoda</taxon>
        <taxon>Pleocyemata</taxon>
        <taxon>Brachyura</taxon>
        <taxon>Eubrachyura</taxon>
        <taxon>Portunoidea</taxon>
        <taxon>Portunidae</taxon>
        <taxon>Portuninae</taxon>
        <taxon>Portunus</taxon>
    </lineage>
</organism>
<evidence type="ECO:0000313" key="1">
    <source>
        <dbReference type="EMBL" id="MPC95214.1"/>
    </source>
</evidence>
<comment type="caution">
    <text evidence="1">The sequence shown here is derived from an EMBL/GenBank/DDBJ whole genome shotgun (WGS) entry which is preliminary data.</text>
</comment>
<protein>
    <submittedName>
        <fullName evidence="1">Uncharacterized protein</fullName>
    </submittedName>
</protein>